<dbReference type="RefSeq" id="WP_117985957.1">
    <property type="nucleotide sequence ID" value="NZ_QRWN01000037.1"/>
</dbReference>
<dbReference type="SUPFAM" id="SSF52266">
    <property type="entry name" value="SGNH hydrolase"/>
    <property type="match status" value="1"/>
</dbReference>
<dbReference type="Pfam" id="PF24996">
    <property type="entry name" value="NANM"/>
    <property type="match status" value="2"/>
</dbReference>
<protein>
    <submittedName>
        <fullName evidence="3">Cyclically-permuted mutarotase family protein</fullName>
    </submittedName>
</protein>
<dbReference type="InterPro" id="IPR005181">
    <property type="entry name" value="SASA"/>
</dbReference>
<dbReference type="AlphaFoldDB" id="A0A7J5L1X9"/>
<evidence type="ECO:0000259" key="2">
    <source>
        <dbReference type="Pfam" id="PF03629"/>
    </source>
</evidence>
<dbReference type="GO" id="GO:0001681">
    <property type="term" value="F:sialate O-acetylesterase activity"/>
    <property type="evidence" value="ECO:0007669"/>
    <property type="project" value="InterPro"/>
</dbReference>
<reference evidence="3 4" key="1">
    <citation type="journal article" date="2019" name="Nat. Med.">
        <title>A library of human gut bacterial isolates paired with longitudinal multiomics data enables mechanistic microbiome research.</title>
        <authorList>
            <person name="Poyet M."/>
            <person name="Groussin M."/>
            <person name="Gibbons S.M."/>
            <person name="Avila-Pacheco J."/>
            <person name="Jiang X."/>
            <person name="Kearney S.M."/>
            <person name="Perrotta A.R."/>
            <person name="Berdy B."/>
            <person name="Zhao S."/>
            <person name="Lieberman T.D."/>
            <person name="Swanson P.K."/>
            <person name="Smith M."/>
            <person name="Roesemann S."/>
            <person name="Alexander J.E."/>
            <person name="Rich S.A."/>
            <person name="Livny J."/>
            <person name="Vlamakis H."/>
            <person name="Clish C."/>
            <person name="Bullock K."/>
            <person name="Deik A."/>
            <person name="Scott J."/>
            <person name="Pierce K.A."/>
            <person name="Xavier R.J."/>
            <person name="Alm E.J."/>
        </authorList>
    </citation>
    <scope>NUCLEOTIDE SEQUENCE [LARGE SCALE GENOMIC DNA]</scope>
    <source>
        <strain evidence="3 4">BIOML-A17</strain>
    </source>
</reference>
<dbReference type="InterPro" id="IPR056734">
    <property type="entry name" value="NANM"/>
</dbReference>
<dbReference type="InterPro" id="IPR039329">
    <property type="entry name" value="SIAE"/>
</dbReference>
<gene>
    <name evidence="3" type="ORF">F9962_10560</name>
</gene>
<organism evidence="3 4">
    <name type="scientific">Bacteroides stercoris</name>
    <dbReference type="NCBI Taxonomy" id="46506"/>
    <lineage>
        <taxon>Bacteria</taxon>
        <taxon>Pseudomonadati</taxon>
        <taxon>Bacteroidota</taxon>
        <taxon>Bacteroidia</taxon>
        <taxon>Bacteroidales</taxon>
        <taxon>Bacteroidaceae</taxon>
        <taxon>Bacteroides</taxon>
    </lineage>
</organism>
<dbReference type="PANTHER" id="PTHR22901:SF0">
    <property type="entry name" value="SIALATE O-ACETYLESTERASE"/>
    <property type="match status" value="1"/>
</dbReference>
<evidence type="ECO:0000313" key="4">
    <source>
        <dbReference type="Proteomes" id="UP000440773"/>
    </source>
</evidence>
<dbReference type="InterPro" id="IPR015915">
    <property type="entry name" value="Kelch-typ_b-propeller"/>
</dbReference>
<dbReference type="InterPro" id="IPR036514">
    <property type="entry name" value="SGNH_hydro_sf"/>
</dbReference>
<proteinExistence type="predicted"/>
<keyword evidence="1" id="KW-0378">Hydrolase</keyword>
<dbReference type="GO" id="GO:0005975">
    <property type="term" value="P:carbohydrate metabolic process"/>
    <property type="evidence" value="ECO:0007669"/>
    <property type="project" value="TreeGrafter"/>
</dbReference>
<sequence>MNIDYTNDGLHLLGKGYFEMGRERKTLYYTEMKKVLFLFLSLFCYTCLWAQKKVKVTCMENGITYGARIENREAESYSTRLQVSDLYTDNMVLQRDVPLKIHGKANVGELVSVSIAQQKVTARVDNNGRWFVLLTPLQAGGPYTLSISTGKQTLSYKNVLVGEVWLCSGQSNMEFMLKQAATAQTDIPEANDDKLRLFDMKARWRTNAVAWNASVLDSLNHLHYYKSTVWKSCTSATAASFSAVAYYFGKMLRDSLNVPVGLICNAVGGSPTEAWIDRHTLDCEFPDILYDWTKNDFIQDWVRKRAALNIKHSTNKQQRHPYEPCFLFESGILPLSKYPLKGVIWYQGESNTHNKEAHEKLFKLLIDSWRSNWEQPNLPFYYVQLSSIDRPSWTWFRDSQRRLMKSIPNTGMVVSSDQGDSLDVHPINKKPIGERLGYWALNRTYGYENVLPSGPLFRSAEFRDGAVYVSFDYGDGLRSVDGAPLCAFEVAEEEGFYELATAIVEDNCLKVYNTNIKNPRFIRYGWQPFTRANLVNKMGLSASTFRVAASAACVIIDKVSQMQGFPQENENFAKGVSACYAGIAAGKLLIAGGCNFPKIPVHAGGSKKYYRDIYTAELSKDSVLVWQRAGQLPQAMAYGVSVSTADGIICVGGMNEQAALSTTYRIRVANEKAVVETLPSLPCTLDNMTGALLENKLYVAGGNKDGKASNAFYCLDLEQLSQGWQELPAFPGVPRVQPVSAAQLDADGQLCFYLWSGFAAPTEERDASLSVDGYVYSPAANTWTPLPEVMDEVGETVSLSGGVATAWDKNLIICMGGVDKDIFLRALQKTAADYLTHPVEWYRFNKRVLVYDVRLREWQTIACIPDVARAGAALVVCGENIFCINGELKPGVRTPEITCITIKK</sequence>
<dbReference type="PANTHER" id="PTHR22901">
    <property type="entry name" value="SIALATE O-ACETYLESTERASE"/>
    <property type="match status" value="1"/>
</dbReference>
<evidence type="ECO:0000313" key="3">
    <source>
        <dbReference type="EMBL" id="KAB5281026.1"/>
    </source>
</evidence>
<dbReference type="NCBIfam" id="TIGR03548">
    <property type="entry name" value="mutarot_permut"/>
    <property type="match status" value="1"/>
</dbReference>
<dbReference type="InterPro" id="IPR019937">
    <property type="entry name" value="Cycl-permuted_mutarotase"/>
</dbReference>
<feature type="domain" description="Sialate O-acetylesterase" evidence="2">
    <location>
        <begin position="163"/>
        <end position="419"/>
    </location>
</feature>
<comment type="caution">
    <text evidence="3">The sequence shown here is derived from an EMBL/GenBank/DDBJ whole genome shotgun (WGS) entry which is preliminary data.</text>
</comment>
<dbReference type="SUPFAM" id="SSF117281">
    <property type="entry name" value="Kelch motif"/>
    <property type="match status" value="1"/>
</dbReference>
<dbReference type="Pfam" id="PF03629">
    <property type="entry name" value="SASA"/>
    <property type="match status" value="1"/>
</dbReference>
<dbReference type="Proteomes" id="UP000440773">
    <property type="component" value="Unassembled WGS sequence"/>
</dbReference>
<name>A0A7J5L1X9_BACSE</name>
<accession>A0A7J5L1X9</accession>
<dbReference type="EMBL" id="WCLP01000025">
    <property type="protein sequence ID" value="KAB5281026.1"/>
    <property type="molecule type" value="Genomic_DNA"/>
</dbReference>
<evidence type="ECO:0000256" key="1">
    <source>
        <dbReference type="ARBA" id="ARBA00022801"/>
    </source>
</evidence>
<dbReference type="Gene3D" id="3.40.50.1110">
    <property type="entry name" value="SGNH hydrolase"/>
    <property type="match status" value="1"/>
</dbReference>
<dbReference type="Gene3D" id="2.120.10.80">
    <property type="entry name" value="Kelch-type beta propeller"/>
    <property type="match status" value="1"/>
</dbReference>